<dbReference type="AlphaFoldDB" id="A0A087M587"/>
<comment type="caution">
    <text evidence="3">The sequence shown here is derived from an EMBL/GenBank/DDBJ whole genome shotgun (WGS) entry which is preliminary data.</text>
</comment>
<gene>
    <name evidence="3" type="ORF">JP75_03395</name>
</gene>
<dbReference type="GO" id="GO:0016020">
    <property type="term" value="C:membrane"/>
    <property type="evidence" value="ECO:0007669"/>
    <property type="project" value="TreeGrafter"/>
</dbReference>
<evidence type="ECO:0000256" key="1">
    <source>
        <dbReference type="ARBA" id="ARBA00022801"/>
    </source>
</evidence>
<dbReference type="Proteomes" id="UP000028981">
    <property type="component" value="Unassembled WGS sequence"/>
</dbReference>
<proteinExistence type="predicted"/>
<dbReference type="EMBL" id="JQGC01000003">
    <property type="protein sequence ID" value="KFL32040.1"/>
    <property type="molecule type" value="Genomic_DNA"/>
</dbReference>
<evidence type="ECO:0000313" key="4">
    <source>
        <dbReference type="Proteomes" id="UP000028981"/>
    </source>
</evidence>
<dbReference type="PANTHER" id="PTHR43798">
    <property type="entry name" value="MONOACYLGLYCEROL LIPASE"/>
    <property type="match status" value="1"/>
</dbReference>
<protein>
    <submittedName>
        <fullName evidence="3">3-oxoadipate enol-lactonase</fullName>
    </submittedName>
</protein>
<keyword evidence="1" id="KW-0378">Hydrolase</keyword>
<dbReference type="ESTHER" id="9rhiz-a0a087m587">
    <property type="family name" value="Carboxymethylbutenolide_lactonase"/>
</dbReference>
<reference evidence="3 4" key="1">
    <citation type="submission" date="2014-08" db="EMBL/GenBank/DDBJ databases">
        <authorList>
            <person name="Hassan Y.I."/>
            <person name="Lepp D."/>
            <person name="Zhou T."/>
        </authorList>
    </citation>
    <scope>NUCLEOTIDE SEQUENCE [LARGE SCALE GENOMIC DNA]</scope>
    <source>
        <strain evidence="3 4">IFO13584</strain>
    </source>
</reference>
<organism evidence="3 4">
    <name type="scientific">Devosia riboflavina</name>
    <dbReference type="NCBI Taxonomy" id="46914"/>
    <lineage>
        <taxon>Bacteria</taxon>
        <taxon>Pseudomonadati</taxon>
        <taxon>Pseudomonadota</taxon>
        <taxon>Alphaproteobacteria</taxon>
        <taxon>Hyphomicrobiales</taxon>
        <taxon>Devosiaceae</taxon>
        <taxon>Devosia</taxon>
    </lineage>
</organism>
<dbReference type="PRINTS" id="PR00111">
    <property type="entry name" value="ABHYDROLASE"/>
</dbReference>
<evidence type="ECO:0000259" key="2">
    <source>
        <dbReference type="Pfam" id="PF00561"/>
    </source>
</evidence>
<evidence type="ECO:0000313" key="3">
    <source>
        <dbReference type="EMBL" id="KFL32040.1"/>
    </source>
</evidence>
<dbReference type="NCBIfam" id="TIGR02427">
    <property type="entry name" value="protocat_pcaD"/>
    <property type="match status" value="1"/>
</dbReference>
<dbReference type="GO" id="GO:0047570">
    <property type="term" value="F:3-oxoadipate enol-lactonase activity"/>
    <property type="evidence" value="ECO:0007669"/>
    <property type="project" value="InterPro"/>
</dbReference>
<accession>A0A087M587</accession>
<dbReference type="InterPro" id="IPR050266">
    <property type="entry name" value="AB_hydrolase_sf"/>
</dbReference>
<dbReference type="InterPro" id="IPR026968">
    <property type="entry name" value="PcaD/CatD"/>
</dbReference>
<sequence length="264" mass="28440">MNFARINGVLLHFRVVGPEGAPVVVLANSLGTDARIWDGVISRLATTYRVVSYDKRGHGLSDIPAGDYTLDDHLDDLFGLADHLGIERFALGGVSIGGLITQGAALRAPERLTALVICNSAAKSGDHAFWAARMNAVLENGVASIADGIMERWFSPTFRAERTEELAGWRNMFLRCDSEGYAATCATLRDADLRDRIGTIRLPTLLVAGERDLAMPVAQVEATAKTIAGSRFEVFPGVGHIPSIEAPEKLAQLMLEFLKEAGHG</sequence>
<dbReference type="Pfam" id="PF00561">
    <property type="entry name" value="Abhydrolase_1"/>
    <property type="match status" value="1"/>
</dbReference>
<dbReference type="PANTHER" id="PTHR43798:SF31">
    <property type="entry name" value="AB HYDROLASE SUPERFAMILY PROTEIN YCLE"/>
    <property type="match status" value="1"/>
</dbReference>
<dbReference type="RefSeq" id="WP_035079304.1">
    <property type="nucleotide sequence ID" value="NZ_JQGC01000003.1"/>
</dbReference>
<dbReference type="GO" id="GO:0042952">
    <property type="term" value="P:beta-ketoadipate pathway"/>
    <property type="evidence" value="ECO:0007669"/>
    <property type="project" value="InterPro"/>
</dbReference>
<name>A0A087M587_9HYPH</name>
<dbReference type="OrthoDB" id="9793083at2"/>
<dbReference type="InterPro" id="IPR000073">
    <property type="entry name" value="AB_hydrolase_1"/>
</dbReference>
<dbReference type="SUPFAM" id="SSF53474">
    <property type="entry name" value="alpha/beta-Hydrolases"/>
    <property type="match status" value="1"/>
</dbReference>
<dbReference type="STRING" id="46914.JP75_03395"/>
<keyword evidence="4" id="KW-1185">Reference proteome</keyword>
<dbReference type="InterPro" id="IPR029058">
    <property type="entry name" value="AB_hydrolase_fold"/>
</dbReference>
<dbReference type="Gene3D" id="3.40.50.1820">
    <property type="entry name" value="alpha/beta hydrolase"/>
    <property type="match status" value="1"/>
</dbReference>
<feature type="domain" description="AB hydrolase-1" evidence="2">
    <location>
        <begin position="22"/>
        <end position="247"/>
    </location>
</feature>